<accession>A0A067BJ59</accession>
<dbReference type="Pfam" id="PF00595">
    <property type="entry name" value="PDZ"/>
    <property type="match status" value="1"/>
</dbReference>
<sequence>MEYQVSWGEGSLGLTLRPDLGEDMPPVVGRITREDSAAAKAGVAVGHMLVSINGMDTARRGYDATVEMLKTIHRPAILRFRIPKSL</sequence>
<gene>
    <name evidence="2" type="ORF">SPRG_15348</name>
</gene>
<name>A0A067BJ59_SAPPC</name>
<organism evidence="2 3">
    <name type="scientific">Saprolegnia parasitica (strain CBS 223.65)</name>
    <dbReference type="NCBI Taxonomy" id="695850"/>
    <lineage>
        <taxon>Eukaryota</taxon>
        <taxon>Sar</taxon>
        <taxon>Stramenopiles</taxon>
        <taxon>Oomycota</taxon>
        <taxon>Saprolegniomycetes</taxon>
        <taxon>Saprolegniales</taxon>
        <taxon>Saprolegniaceae</taxon>
        <taxon>Saprolegnia</taxon>
    </lineage>
</organism>
<dbReference type="Proteomes" id="UP000030745">
    <property type="component" value="Unassembled WGS sequence"/>
</dbReference>
<feature type="domain" description="PDZ" evidence="1">
    <location>
        <begin position="9"/>
        <end position="84"/>
    </location>
</feature>
<keyword evidence="3" id="KW-1185">Reference proteome</keyword>
<dbReference type="PROSITE" id="PS50106">
    <property type="entry name" value="PDZ"/>
    <property type="match status" value="1"/>
</dbReference>
<dbReference type="SUPFAM" id="SSF50156">
    <property type="entry name" value="PDZ domain-like"/>
    <property type="match status" value="1"/>
</dbReference>
<evidence type="ECO:0000259" key="1">
    <source>
        <dbReference type="PROSITE" id="PS50106"/>
    </source>
</evidence>
<dbReference type="SMART" id="SM00228">
    <property type="entry name" value="PDZ"/>
    <property type="match status" value="1"/>
</dbReference>
<dbReference type="RefSeq" id="XP_012210829.1">
    <property type="nucleotide sequence ID" value="XM_012355439.1"/>
</dbReference>
<dbReference type="VEuPathDB" id="FungiDB:SPRG_15348"/>
<dbReference type="STRING" id="695850.A0A067BJ59"/>
<dbReference type="KEGG" id="spar:SPRG_15348"/>
<protein>
    <recommendedName>
        <fullName evidence="1">PDZ domain-containing protein</fullName>
    </recommendedName>
</protein>
<dbReference type="InterPro" id="IPR001478">
    <property type="entry name" value="PDZ"/>
</dbReference>
<dbReference type="Gene3D" id="2.30.42.10">
    <property type="match status" value="1"/>
</dbReference>
<evidence type="ECO:0000313" key="3">
    <source>
        <dbReference type="Proteomes" id="UP000030745"/>
    </source>
</evidence>
<dbReference type="InterPro" id="IPR036034">
    <property type="entry name" value="PDZ_sf"/>
</dbReference>
<dbReference type="AlphaFoldDB" id="A0A067BJ59"/>
<proteinExistence type="predicted"/>
<feature type="non-terminal residue" evidence="2">
    <location>
        <position position="86"/>
    </location>
</feature>
<dbReference type="GeneID" id="24137084"/>
<reference evidence="2 3" key="1">
    <citation type="journal article" date="2013" name="PLoS Genet.">
        <title>Distinctive expansion of potential virulence genes in the genome of the oomycete fish pathogen Saprolegnia parasitica.</title>
        <authorList>
            <person name="Jiang R.H."/>
            <person name="de Bruijn I."/>
            <person name="Haas B.J."/>
            <person name="Belmonte R."/>
            <person name="Lobach L."/>
            <person name="Christie J."/>
            <person name="van den Ackerveken G."/>
            <person name="Bottin A."/>
            <person name="Bulone V."/>
            <person name="Diaz-Moreno S.M."/>
            <person name="Dumas B."/>
            <person name="Fan L."/>
            <person name="Gaulin E."/>
            <person name="Govers F."/>
            <person name="Grenville-Briggs L.J."/>
            <person name="Horner N.R."/>
            <person name="Levin J.Z."/>
            <person name="Mammella M."/>
            <person name="Meijer H.J."/>
            <person name="Morris P."/>
            <person name="Nusbaum C."/>
            <person name="Oome S."/>
            <person name="Phillips A.J."/>
            <person name="van Rooyen D."/>
            <person name="Rzeszutek E."/>
            <person name="Saraiva M."/>
            <person name="Secombes C.J."/>
            <person name="Seidl M.F."/>
            <person name="Snel B."/>
            <person name="Stassen J.H."/>
            <person name="Sykes S."/>
            <person name="Tripathy S."/>
            <person name="van den Berg H."/>
            <person name="Vega-Arreguin J.C."/>
            <person name="Wawra S."/>
            <person name="Young S.K."/>
            <person name="Zeng Q."/>
            <person name="Dieguez-Uribeondo J."/>
            <person name="Russ C."/>
            <person name="Tyler B.M."/>
            <person name="van West P."/>
        </authorList>
    </citation>
    <scope>NUCLEOTIDE SEQUENCE [LARGE SCALE GENOMIC DNA]</scope>
    <source>
        <strain evidence="2 3">CBS 223.65</strain>
    </source>
</reference>
<evidence type="ECO:0000313" key="2">
    <source>
        <dbReference type="EMBL" id="KDO18469.1"/>
    </source>
</evidence>
<dbReference type="EMBL" id="KK583432">
    <property type="protein sequence ID" value="KDO18469.1"/>
    <property type="molecule type" value="Genomic_DNA"/>
</dbReference>
<dbReference type="OrthoDB" id="6022711at2759"/>